<dbReference type="SUPFAM" id="SSF46785">
    <property type="entry name" value="Winged helix' DNA-binding domain"/>
    <property type="match status" value="1"/>
</dbReference>
<dbReference type="STRING" id="1385369.N825_12570"/>
<evidence type="ECO:0000256" key="3">
    <source>
        <dbReference type="ARBA" id="ARBA00023125"/>
    </source>
</evidence>
<organism evidence="6 7">
    <name type="scientific">Skermanella stibiiresistens SB22</name>
    <dbReference type="NCBI Taxonomy" id="1385369"/>
    <lineage>
        <taxon>Bacteria</taxon>
        <taxon>Pseudomonadati</taxon>
        <taxon>Pseudomonadota</taxon>
        <taxon>Alphaproteobacteria</taxon>
        <taxon>Rhodospirillales</taxon>
        <taxon>Azospirillaceae</taxon>
        <taxon>Skermanella</taxon>
    </lineage>
</organism>
<gene>
    <name evidence="6" type="ORF">N825_12570</name>
</gene>
<dbReference type="PANTHER" id="PTHR30126:SF91">
    <property type="entry name" value="LYSR FAMILY TRANSCRIPTIONAL REGULATOR"/>
    <property type="match status" value="1"/>
</dbReference>
<dbReference type="InterPro" id="IPR036388">
    <property type="entry name" value="WH-like_DNA-bd_sf"/>
</dbReference>
<proteinExistence type="inferred from homology"/>
<dbReference type="PANTHER" id="PTHR30126">
    <property type="entry name" value="HTH-TYPE TRANSCRIPTIONAL REGULATOR"/>
    <property type="match status" value="1"/>
</dbReference>
<dbReference type="PATRIC" id="fig|1385369.3.peg.4405"/>
<comment type="similarity">
    <text evidence="1">Belongs to the LysR transcriptional regulatory family.</text>
</comment>
<dbReference type="Proteomes" id="UP000019486">
    <property type="component" value="Unassembled WGS sequence"/>
</dbReference>
<evidence type="ECO:0000256" key="1">
    <source>
        <dbReference type="ARBA" id="ARBA00009437"/>
    </source>
</evidence>
<dbReference type="GO" id="GO:0000976">
    <property type="term" value="F:transcription cis-regulatory region binding"/>
    <property type="evidence" value="ECO:0007669"/>
    <property type="project" value="TreeGrafter"/>
</dbReference>
<dbReference type="PROSITE" id="PS50931">
    <property type="entry name" value="HTH_LYSR"/>
    <property type="match status" value="1"/>
</dbReference>
<dbReference type="OrthoDB" id="196624at2"/>
<dbReference type="FunFam" id="1.10.10.10:FF:000001">
    <property type="entry name" value="LysR family transcriptional regulator"/>
    <property type="match status" value="1"/>
</dbReference>
<keyword evidence="3" id="KW-0238">DNA-binding</keyword>
<dbReference type="InterPro" id="IPR036390">
    <property type="entry name" value="WH_DNA-bd_sf"/>
</dbReference>
<evidence type="ECO:0000313" key="6">
    <source>
        <dbReference type="EMBL" id="EWY38639.1"/>
    </source>
</evidence>
<keyword evidence="2" id="KW-0805">Transcription regulation</keyword>
<evidence type="ECO:0000256" key="4">
    <source>
        <dbReference type="ARBA" id="ARBA00023163"/>
    </source>
</evidence>
<dbReference type="EMBL" id="AVFL01000017">
    <property type="protein sequence ID" value="EWY38639.1"/>
    <property type="molecule type" value="Genomic_DNA"/>
</dbReference>
<dbReference type="Pfam" id="PF00126">
    <property type="entry name" value="HTH_1"/>
    <property type="match status" value="1"/>
</dbReference>
<dbReference type="SUPFAM" id="SSF53850">
    <property type="entry name" value="Periplasmic binding protein-like II"/>
    <property type="match status" value="1"/>
</dbReference>
<dbReference type="InterPro" id="IPR000847">
    <property type="entry name" value="LysR_HTH_N"/>
</dbReference>
<reference evidence="6 7" key="1">
    <citation type="submission" date="2013-08" db="EMBL/GenBank/DDBJ databases">
        <title>The genome sequence of Skermanella stibiiresistens.</title>
        <authorList>
            <person name="Zhu W."/>
            <person name="Wang G."/>
        </authorList>
    </citation>
    <scope>NUCLEOTIDE SEQUENCE [LARGE SCALE GENOMIC DNA]</scope>
    <source>
        <strain evidence="6 7">SB22</strain>
    </source>
</reference>
<dbReference type="GO" id="GO:0003700">
    <property type="term" value="F:DNA-binding transcription factor activity"/>
    <property type="evidence" value="ECO:0007669"/>
    <property type="project" value="InterPro"/>
</dbReference>
<dbReference type="RefSeq" id="WP_051512730.1">
    <property type="nucleotide sequence ID" value="NZ_AVFL01000017.1"/>
</dbReference>
<keyword evidence="7" id="KW-1185">Reference proteome</keyword>
<evidence type="ECO:0000313" key="7">
    <source>
        <dbReference type="Proteomes" id="UP000019486"/>
    </source>
</evidence>
<keyword evidence="4" id="KW-0804">Transcription</keyword>
<name>W9GXX7_9PROT</name>
<protein>
    <submittedName>
        <fullName evidence="6">LysR family transcriptional regulator</fullName>
    </submittedName>
</protein>
<feature type="domain" description="HTH lysR-type" evidence="5">
    <location>
        <begin position="5"/>
        <end position="62"/>
    </location>
</feature>
<dbReference type="InterPro" id="IPR005119">
    <property type="entry name" value="LysR_subst-bd"/>
</dbReference>
<evidence type="ECO:0000259" key="5">
    <source>
        <dbReference type="PROSITE" id="PS50931"/>
    </source>
</evidence>
<sequence length="319" mass="33862">MLGGLSLDQLRVLVMVAETGSFSAAARKLHRAQSAISQAVATLEDAQGITLFDRGGYRPHLTDAGRALVSQARVILAGAARFEAMAAATRNGLEPELAVAIDPMVPTAPLIDSLHALRGAFPHLPVSFSTEGLRGAERRLRRGDASIAFCLLLPGVPEDIVALPLLGVRLIPVVSPTHSLARLGRPATRADLDEHVQLVLSDPSAPDGPSYGVIGTKVWRFVELGRRLDFLLAGLGWCRMPEYLVMPLLAEGRLVPLAVEDDPTGAHGVLTIHAARMRDRPLGRAGAWLLDDLQARFNAIPAGRGPDADGAVSTRGGNH</sequence>
<dbReference type="Gene3D" id="3.40.190.290">
    <property type="match status" value="1"/>
</dbReference>
<dbReference type="Pfam" id="PF03466">
    <property type="entry name" value="LysR_substrate"/>
    <property type="match status" value="1"/>
</dbReference>
<evidence type="ECO:0000256" key="2">
    <source>
        <dbReference type="ARBA" id="ARBA00023015"/>
    </source>
</evidence>
<accession>W9GXX7</accession>
<dbReference type="Gene3D" id="1.10.10.10">
    <property type="entry name" value="Winged helix-like DNA-binding domain superfamily/Winged helix DNA-binding domain"/>
    <property type="match status" value="1"/>
</dbReference>
<dbReference type="PRINTS" id="PR00039">
    <property type="entry name" value="HTHLYSR"/>
</dbReference>
<dbReference type="AlphaFoldDB" id="W9GXX7"/>
<comment type="caution">
    <text evidence="6">The sequence shown here is derived from an EMBL/GenBank/DDBJ whole genome shotgun (WGS) entry which is preliminary data.</text>
</comment>